<dbReference type="PANTHER" id="PTHR43547">
    <property type="entry name" value="TWO-COMPONENT HISTIDINE KINASE"/>
    <property type="match status" value="1"/>
</dbReference>
<dbReference type="SMART" id="SM00448">
    <property type="entry name" value="REC"/>
    <property type="match status" value="1"/>
</dbReference>
<keyword evidence="10" id="KW-0418">Kinase</keyword>
<dbReference type="InterPro" id="IPR018060">
    <property type="entry name" value="HTH_AraC"/>
</dbReference>
<proteinExistence type="predicted"/>
<feature type="modified residue" description="4-aspartylphosphate" evidence="6">
    <location>
        <position position="1166"/>
    </location>
</feature>
<keyword evidence="4" id="KW-0805">Transcription regulation</keyword>
<gene>
    <name evidence="10" type="ORF">Cop2CBH44_00620</name>
</gene>
<keyword evidence="5" id="KW-0804">Transcription</keyword>
<keyword evidence="11" id="KW-1185">Reference proteome</keyword>
<organism evidence="10 11">
    <name type="scientific">Coprobacter secundus subsp. similis</name>
    <dbReference type="NCBI Taxonomy" id="2751153"/>
    <lineage>
        <taxon>Bacteria</taxon>
        <taxon>Pseudomonadati</taxon>
        <taxon>Bacteroidota</taxon>
        <taxon>Bacteroidia</taxon>
        <taxon>Bacteroidales</taxon>
        <taxon>Barnesiellaceae</taxon>
        <taxon>Coprobacter</taxon>
    </lineage>
</organism>
<evidence type="ECO:0000259" key="8">
    <source>
        <dbReference type="PROSITE" id="PS50109"/>
    </source>
</evidence>
<feature type="domain" description="Histidine kinase" evidence="8">
    <location>
        <begin position="840"/>
        <end position="1076"/>
    </location>
</feature>
<dbReference type="InterPro" id="IPR011006">
    <property type="entry name" value="CheY-like_superfamily"/>
</dbReference>
<dbReference type="InterPro" id="IPR013783">
    <property type="entry name" value="Ig-like_fold"/>
</dbReference>
<dbReference type="Gene3D" id="1.10.287.130">
    <property type="match status" value="1"/>
</dbReference>
<dbReference type="SUPFAM" id="SSF47384">
    <property type="entry name" value="Homodimeric domain of signal transducing histidine kinase"/>
    <property type="match status" value="1"/>
</dbReference>
<dbReference type="Pfam" id="PF00072">
    <property type="entry name" value="Response_reg"/>
    <property type="match status" value="1"/>
</dbReference>
<dbReference type="GO" id="GO:0043565">
    <property type="term" value="F:sequence-specific DNA binding"/>
    <property type="evidence" value="ECO:0007669"/>
    <property type="project" value="InterPro"/>
</dbReference>
<dbReference type="SMART" id="SM00387">
    <property type="entry name" value="HATPase_c"/>
    <property type="match status" value="1"/>
</dbReference>
<dbReference type="Gene3D" id="2.60.40.10">
    <property type="entry name" value="Immunoglobulins"/>
    <property type="match status" value="1"/>
</dbReference>
<dbReference type="CDD" id="cd00082">
    <property type="entry name" value="HisKA"/>
    <property type="match status" value="1"/>
</dbReference>
<dbReference type="InterPro" id="IPR036097">
    <property type="entry name" value="HisK_dim/P_sf"/>
</dbReference>
<dbReference type="Gene3D" id="3.40.50.2300">
    <property type="match status" value="1"/>
</dbReference>
<evidence type="ECO:0000313" key="10">
    <source>
        <dbReference type="EMBL" id="BCI61709.1"/>
    </source>
</evidence>
<dbReference type="PANTHER" id="PTHR43547:SF2">
    <property type="entry name" value="HYBRID SIGNAL TRANSDUCTION HISTIDINE KINASE C"/>
    <property type="match status" value="1"/>
</dbReference>
<dbReference type="Gene3D" id="3.30.565.10">
    <property type="entry name" value="Histidine kinase-like ATPase, C-terminal domain"/>
    <property type="match status" value="1"/>
</dbReference>
<dbReference type="SUPFAM" id="SSF46689">
    <property type="entry name" value="Homeodomain-like"/>
    <property type="match status" value="1"/>
</dbReference>
<dbReference type="PROSITE" id="PS01124">
    <property type="entry name" value="HTH_ARAC_FAMILY_2"/>
    <property type="match status" value="1"/>
</dbReference>
<dbReference type="SUPFAM" id="SSF52172">
    <property type="entry name" value="CheY-like"/>
    <property type="match status" value="1"/>
</dbReference>
<dbReference type="PRINTS" id="PR00344">
    <property type="entry name" value="BCTRLSENSOR"/>
</dbReference>
<evidence type="ECO:0000256" key="6">
    <source>
        <dbReference type="PROSITE-ProRule" id="PRU00169"/>
    </source>
</evidence>
<dbReference type="InterPro" id="IPR001789">
    <property type="entry name" value="Sig_transdc_resp-reg_receiver"/>
</dbReference>
<evidence type="ECO:0000256" key="3">
    <source>
        <dbReference type="ARBA" id="ARBA00022553"/>
    </source>
</evidence>
<dbReference type="Gene3D" id="2.130.10.10">
    <property type="entry name" value="YVTN repeat-like/Quinoprotein amine dehydrogenase"/>
    <property type="match status" value="2"/>
</dbReference>
<evidence type="ECO:0000256" key="2">
    <source>
        <dbReference type="ARBA" id="ARBA00012438"/>
    </source>
</evidence>
<comment type="catalytic activity">
    <reaction evidence="1">
        <text>ATP + protein L-histidine = ADP + protein N-phospho-L-histidine.</text>
        <dbReference type="EC" id="2.7.13.3"/>
    </reaction>
</comment>
<dbReference type="InterPro" id="IPR011110">
    <property type="entry name" value="Reg_prop"/>
</dbReference>
<dbReference type="EC" id="2.7.13.3" evidence="2"/>
<dbReference type="Pfam" id="PF00512">
    <property type="entry name" value="HisKA"/>
    <property type="match status" value="1"/>
</dbReference>
<evidence type="ECO:0000256" key="5">
    <source>
        <dbReference type="ARBA" id="ARBA00023163"/>
    </source>
</evidence>
<feature type="domain" description="HTH araC/xylS-type" evidence="7">
    <location>
        <begin position="1265"/>
        <end position="1364"/>
    </location>
</feature>
<dbReference type="GO" id="GO:0003700">
    <property type="term" value="F:DNA-binding transcription factor activity"/>
    <property type="evidence" value="ECO:0007669"/>
    <property type="project" value="InterPro"/>
</dbReference>
<dbReference type="Gene3D" id="1.10.10.60">
    <property type="entry name" value="Homeodomain-like"/>
    <property type="match status" value="1"/>
</dbReference>
<dbReference type="Proteomes" id="UP000594042">
    <property type="component" value="Chromosome"/>
</dbReference>
<name>A0A7G1HPU8_9BACT</name>
<dbReference type="Pfam" id="PF12833">
    <property type="entry name" value="HTH_18"/>
    <property type="match status" value="1"/>
</dbReference>
<dbReference type="InterPro" id="IPR011123">
    <property type="entry name" value="Y_Y_Y"/>
</dbReference>
<dbReference type="PROSITE" id="PS50110">
    <property type="entry name" value="RESPONSE_REGULATORY"/>
    <property type="match status" value="1"/>
</dbReference>
<dbReference type="InterPro" id="IPR011047">
    <property type="entry name" value="Quinoprotein_ADH-like_sf"/>
</dbReference>
<dbReference type="InterPro" id="IPR005467">
    <property type="entry name" value="His_kinase_dom"/>
</dbReference>
<dbReference type="RefSeq" id="WP_200755279.1">
    <property type="nucleotide sequence ID" value="NZ_AP023322.1"/>
</dbReference>
<protein>
    <recommendedName>
        <fullName evidence="2">histidine kinase</fullName>
        <ecNumber evidence="2">2.7.13.3</ecNumber>
    </recommendedName>
</protein>
<dbReference type="KEGG" id="copr:Cop2CBH44_00620"/>
<dbReference type="InterPro" id="IPR003594">
    <property type="entry name" value="HATPase_dom"/>
</dbReference>
<dbReference type="InterPro" id="IPR004358">
    <property type="entry name" value="Sig_transdc_His_kin-like_C"/>
</dbReference>
<dbReference type="SUPFAM" id="SSF55874">
    <property type="entry name" value="ATPase domain of HSP90 chaperone/DNA topoisomerase II/histidine kinase"/>
    <property type="match status" value="1"/>
</dbReference>
<dbReference type="InterPro" id="IPR015943">
    <property type="entry name" value="WD40/YVTN_repeat-like_dom_sf"/>
</dbReference>
<dbReference type="SMART" id="SM00342">
    <property type="entry name" value="HTH_ARAC"/>
    <property type="match status" value="1"/>
</dbReference>
<keyword evidence="10" id="KW-0808">Transferase</keyword>
<dbReference type="SMART" id="SM00388">
    <property type="entry name" value="HisKA"/>
    <property type="match status" value="1"/>
</dbReference>
<dbReference type="GO" id="GO:0000155">
    <property type="term" value="F:phosphorelay sensor kinase activity"/>
    <property type="evidence" value="ECO:0007669"/>
    <property type="project" value="InterPro"/>
</dbReference>
<dbReference type="PROSITE" id="PS50109">
    <property type="entry name" value="HIS_KIN"/>
    <property type="match status" value="1"/>
</dbReference>
<dbReference type="Pfam" id="PF07495">
    <property type="entry name" value="Y_Y_Y"/>
    <property type="match status" value="1"/>
</dbReference>
<dbReference type="InterPro" id="IPR003661">
    <property type="entry name" value="HisK_dim/P_dom"/>
</dbReference>
<sequence length="1369" mass="155330">MGRSVLSYRARVLGLVLCGFLCLACVYAGDGREYKFRTMSPSGGLGYDGVKSIIQDRNGFIWIVTADELFHFDGFNYKRYSKRMAVRNEFSSSVYFQSVFSDSKRRLYLATSQGVFLYNEDLDMFERVYGGAVTRIYEDGSGSLWFTGDELGLYNPETGDYTHFDMMDSESTYMNSVLCSAPGGRDIYIGTDWGKIFCIKGRDREIDVVYAFPERTRIAAARFVGDRLWVLSETKGLFVLNVREKRIEKRYDFLLQEAENKVPAKCLYVDNQGRMWIGTQQGLYLFDPEREVYRLFTRDVKEPFSLVNNSVWTIAGDEQGNLWIGTYSGGISYLALNETTGFDTQTLDQYGFTPRPISAFVRQGDRLWLGTEGGGLYYYDRDRGIVHAYSHRSGSNSLSYDYVKTLLADGSGNLWIGMYRGGIDCLDTRSGVFRNYNSNSSDRRVLSNEISKVVAEADSGMWVVYQVSGTMLTYFPFGGERSNHYFLGNENIGYENKRIIDVCRSKDGYLWLASYDDIFRFDIRRRKSETVPVSRDGSYNIRSLFFDDRRGSLWIGTQNKGLVEYCVATGKCTVYDAILKFGLITINSISADSKGNLWLGSNSGLFRFDKSEHSFLRYDNNDAIQGLVFYPHAVYSDTKGEIYFGGTEGFTCIEPGRVHINGFRSRVLIADFQLNNESVFNGSSFCKVVSQLSRGERVELSHNQNNVSIELSSTNYVLPLKNRYRYRLKGYNDEWVEVDVSRRYISYPKLPAGKYVFEAMASNNDGVWGEPRSVTFVVKAAPWASWWAYAFYACLFLLALYLYNRNRLRNHRLENEIYLAACRKRDQEESHQARLRFFTNITHDFKTPLTMILGTIDSMEEDELRIPEGYMQALKSNSTRLLKLVNEVIDFRMVEKGMMSVKLGRGDLNALVHSCASELREYAIKKEIVFRIMASASVPEGLLFDYQMVEKIVLNLLDNAVKYTSAGGRVCLETYSDVCRFETEYAVSHTEGDLVVGRHYFGFVVKDTGIGISADSISKVFDRFYRVDDEDGEEHLGSGIGLALVRSLVLLHGGFVTISSERGKGTDIVVGLPLKEGDENCTPVQAEAVTEEIILPVPASAGVVSDFALDYAVSDKRTLLLVEDNEDLRAMIEHRLSPYFTVVPAGNGREALGVLESREADLILSDWMMPLMDGVELCREVKGSERWSHIPFVLMTVRSGAENRLEGCTSGAEAYVEKPLDFKLLVGTLNNLLALREGFRRHYAENYFIDTGERVKNKAGNDFMERLTGILRREIASRDVNIEDIAREMMMSRRKLFSLVKANTGKSVVEFIRSYKMRYAARLMVEENLAIKEIPQLVGIESASYFTKAFKAEFGDTPSAFLAKMRGRG</sequence>
<evidence type="ECO:0000313" key="11">
    <source>
        <dbReference type="Proteomes" id="UP000594042"/>
    </source>
</evidence>
<evidence type="ECO:0000256" key="1">
    <source>
        <dbReference type="ARBA" id="ARBA00000085"/>
    </source>
</evidence>
<dbReference type="InterPro" id="IPR036890">
    <property type="entry name" value="HATPase_C_sf"/>
</dbReference>
<dbReference type="InterPro" id="IPR009057">
    <property type="entry name" value="Homeodomain-like_sf"/>
</dbReference>
<evidence type="ECO:0000259" key="9">
    <source>
        <dbReference type="PROSITE" id="PS50110"/>
    </source>
</evidence>
<evidence type="ECO:0000256" key="4">
    <source>
        <dbReference type="ARBA" id="ARBA00023015"/>
    </source>
</evidence>
<dbReference type="EMBL" id="AP023322">
    <property type="protein sequence ID" value="BCI61709.1"/>
    <property type="molecule type" value="Genomic_DNA"/>
</dbReference>
<accession>A0A7G1HPU8</accession>
<dbReference type="Pfam" id="PF07494">
    <property type="entry name" value="Reg_prop"/>
    <property type="match status" value="2"/>
</dbReference>
<keyword evidence="3 6" id="KW-0597">Phosphoprotein</keyword>
<dbReference type="SUPFAM" id="SSF50998">
    <property type="entry name" value="Quinoprotein alcohol dehydrogenase-like"/>
    <property type="match status" value="1"/>
</dbReference>
<dbReference type="SUPFAM" id="SSF63829">
    <property type="entry name" value="Calcium-dependent phosphotriesterase"/>
    <property type="match status" value="2"/>
</dbReference>
<reference evidence="11" key="1">
    <citation type="submission" date="2020-07" db="EMBL/GenBank/DDBJ databases">
        <title>Complete genome sequencing of Coprobacter sp. strain 2CBH44.</title>
        <authorList>
            <person name="Sakamoto M."/>
            <person name="Murakami T."/>
            <person name="Mori H."/>
        </authorList>
    </citation>
    <scope>NUCLEOTIDE SEQUENCE [LARGE SCALE GENOMIC DNA]</scope>
    <source>
        <strain evidence="11">2CBH44</strain>
    </source>
</reference>
<evidence type="ECO:0000259" key="7">
    <source>
        <dbReference type="PROSITE" id="PS01124"/>
    </source>
</evidence>
<dbReference type="Pfam" id="PF02518">
    <property type="entry name" value="HATPase_c"/>
    <property type="match status" value="1"/>
</dbReference>
<feature type="domain" description="Response regulatory" evidence="9">
    <location>
        <begin position="1118"/>
        <end position="1233"/>
    </location>
</feature>